<proteinExistence type="evidence at transcript level"/>
<sequence>MFVNSTEKIWTYNTTLNLGYICKMDLMCNITNDYIFFNRSYYMNHTYSKILKGTFDRDNINQMMVAMPGMEVQTVEELIYSTANYSCGIFYVTSGMASTGWYELRFKDYMDTDEPDMACVKYFEALRIPGSVLYNKWCKTLFLPKKLRD</sequence>
<organism evidence="1">
    <name type="scientific">Amblyomma triste</name>
    <name type="common">Neotropical tick</name>
    <dbReference type="NCBI Taxonomy" id="251400"/>
    <lineage>
        <taxon>Eukaryota</taxon>
        <taxon>Metazoa</taxon>
        <taxon>Ecdysozoa</taxon>
        <taxon>Arthropoda</taxon>
        <taxon>Chelicerata</taxon>
        <taxon>Arachnida</taxon>
        <taxon>Acari</taxon>
        <taxon>Parasitiformes</taxon>
        <taxon>Ixodida</taxon>
        <taxon>Ixodoidea</taxon>
        <taxon>Ixodidae</taxon>
        <taxon>Amblyomminae</taxon>
        <taxon>Amblyomma</taxon>
    </lineage>
</organism>
<reference evidence="1" key="1">
    <citation type="submission" date="2014-03" db="EMBL/GenBank/DDBJ databases">
        <title>The sialotranscriptome of Amblyomma triste, Amblyomma parvum and Amblyomma cajennense ticks, uncovered by 454-based RNA-seq.</title>
        <authorList>
            <person name="Garcia G.R."/>
            <person name="Gardinassi L.G."/>
            <person name="Ribeiro J.M."/>
            <person name="Anatriello E."/>
            <person name="Ferreira B.R."/>
            <person name="Moreira H.N."/>
            <person name="Mafra C."/>
            <person name="Olegario M.M."/>
            <person name="Szabo P.J."/>
            <person name="Miranda-Santos I.K."/>
            <person name="Maruyama S.R."/>
        </authorList>
    </citation>
    <scope>NUCLEOTIDE SEQUENCE</scope>
    <source>
        <strain evidence="1">Mato Grasso do Sul</strain>
        <tissue evidence="1">Salivary glands</tissue>
    </source>
</reference>
<evidence type="ECO:0000313" key="1">
    <source>
        <dbReference type="EMBL" id="JAC29589.1"/>
    </source>
</evidence>
<protein>
    <submittedName>
        <fullName evidence="1">Putative lipocalin-3 1</fullName>
    </submittedName>
</protein>
<dbReference type="EMBL" id="GBBM01005829">
    <property type="protein sequence ID" value="JAC29589.1"/>
    <property type="molecule type" value="mRNA"/>
</dbReference>
<accession>A0A023G6X9</accession>
<dbReference type="AlphaFoldDB" id="A0A023G6X9"/>
<name>A0A023G6X9_AMBTT</name>